<evidence type="ECO:0000259" key="5">
    <source>
        <dbReference type="Pfam" id="PF13193"/>
    </source>
</evidence>
<dbReference type="SUPFAM" id="SSF56801">
    <property type="entry name" value="Acetyl-CoA synthetase-like"/>
    <property type="match status" value="2"/>
</dbReference>
<dbReference type="PROSITE" id="PS00455">
    <property type="entry name" value="AMP_BINDING"/>
    <property type="match status" value="2"/>
</dbReference>
<dbReference type="GO" id="GO:0006631">
    <property type="term" value="P:fatty acid metabolic process"/>
    <property type="evidence" value="ECO:0007669"/>
    <property type="project" value="TreeGrafter"/>
</dbReference>
<dbReference type="InterPro" id="IPR002018">
    <property type="entry name" value="CarbesteraseB"/>
</dbReference>
<comment type="caution">
    <text evidence="6">The sequence shown here is derived from an EMBL/GenBank/DDBJ whole genome shotgun (WGS) entry which is preliminary data.</text>
</comment>
<reference evidence="6" key="1">
    <citation type="submission" date="2021-11" db="EMBL/GenBank/DDBJ databases">
        <authorList>
            <person name="Schell T."/>
        </authorList>
    </citation>
    <scope>NUCLEOTIDE SEQUENCE</scope>
    <source>
        <strain evidence="6">M5</strain>
    </source>
</reference>
<dbReference type="EMBL" id="CAKKLH010000246">
    <property type="protein sequence ID" value="CAH0107037.1"/>
    <property type="molecule type" value="Genomic_DNA"/>
</dbReference>
<dbReference type="Pfam" id="PF00135">
    <property type="entry name" value="COesterase"/>
    <property type="match status" value="1"/>
</dbReference>
<dbReference type="Gene3D" id="3.40.50.12780">
    <property type="entry name" value="N-terminal domain of ligase-like"/>
    <property type="match status" value="2"/>
</dbReference>
<dbReference type="GO" id="GO:0031956">
    <property type="term" value="F:medium-chain fatty acid-CoA ligase activity"/>
    <property type="evidence" value="ECO:0007669"/>
    <property type="project" value="TreeGrafter"/>
</dbReference>
<proteinExistence type="inferred from homology"/>
<evidence type="ECO:0000259" key="4">
    <source>
        <dbReference type="Pfam" id="PF00501"/>
    </source>
</evidence>
<dbReference type="PANTHER" id="PTHR43201:SF8">
    <property type="entry name" value="ACYL-COA SYNTHETASE FAMILY MEMBER 3"/>
    <property type="match status" value="1"/>
</dbReference>
<name>A0A8J2RLY0_9CRUS</name>
<dbReference type="PANTHER" id="PTHR43201">
    <property type="entry name" value="ACYL-COA SYNTHETASE"/>
    <property type="match status" value="1"/>
</dbReference>
<dbReference type="PROSITE" id="PS00941">
    <property type="entry name" value="CARBOXYLESTERASE_B_2"/>
    <property type="match status" value="1"/>
</dbReference>
<dbReference type="InterPro" id="IPR020845">
    <property type="entry name" value="AMP-binding_CS"/>
</dbReference>
<comment type="similarity">
    <text evidence="1">Belongs to the ATP-dependent AMP-binding enzyme family.</text>
</comment>
<dbReference type="InterPro" id="IPR025110">
    <property type="entry name" value="AMP-bd_C"/>
</dbReference>
<dbReference type="CDD" id="cd05941">
    <property type="entry name" value="MCS"/>
    <property type="match status" value="2"/>
</dbReference>
<dbReference type="SUPFAM" id="SSF53474">
    <property type="entry name" value="alpha/beta-Hydrolases"/>
    <property type="match status" value="1"/>
</dbReference>
<dbReference type="Gene3D" id="3.40.50.1820">
    <property type="entry name" value="alpha/beta hydrolase"/>
    <property type="match status" value="1"/>
</dbReference>
<evidence type="ECO:0000313" key="7">
    <source>
        <dbReference type="Proteomes" id="UP000789390"/>
    </source>
</evidence>
<dbReference type="InterPro" id="IPR019819">
    <property type="entry name" value="Carboxylesterase_B_CS"/>
</dbReference>
<organism evidence="6 7">
    <name type="scientific">Daphnia galeata</name>
    <dbReference type="NCBI Taxonomy" id="27404"/>
    <lineage>
        <taxon>Eukaryota</taxon>
        <taxon>Metazoa</taxon>
        <taxon>Ecdysozoa</taxon>
        <taxon>Arthropoda</taxon>
        <taxon>Crustacea</taxon>
        <taxon>Branchiopoda</taxon>
        <taxon>Diplostraca</taxon>
        <taxon>Cladocera</taxon>
        <taxon>Anomopoda</taxon>
        <taxon>Daphniidae</taxon>
        <taxon>Daphnia</taxon>
    </lineage>
</organism>
<feature type="domain" description="Carboxylesterase type B" evidence="3">
    <location>
        <begin position="1257"/>
        <end position="1768"/>
    </location>
</feature>
<dbReference type="Pfam" id="PF13193">
    <property type="entry name" value="AMP-binding_C"/>
    <property type="match status" value="2"/>
</dbReference>
<sequence length="1798" mass="199830">MTILPVPAILKSLRSIVLMKSHQNRLYSISNKGPQGRNQYTMGKRDIIPAHHIALQHLERVAVKDGHGSHTYLDVLLKAIRLSNLIKNSIGPKRKQERIGFLCPNDSTYVISQWACWAAGHIAVPLSPVHPPSLLGYYINDCDAALIIASQSHSKLLGAVKETIDKDIKSLILEESWQQTINENVTSFQRESILRDSMPTNFYRNSDAMMLYTSGTTGKPKGVLLSHRNIDAQVRMLIKVWEWSKKDVIVHALPLHHTHGVINALLCPLYVGASCIMLPKFDSKAIWENFLNTNVNQEEKPTIFMGVPTMYSKLLSHYDSAYGDSERKREFVKANVSSNIRVMISGSAALPEPVFYKWKAATGLEIVERYGMTEIGSVLSIPLEGERRAGYVGVPSPGVSIRLVEFQPSPLGAKANHQILLETSYDEFSKCHTKDKVIGDLFLSKDQTYLNATGTNQKLQLKILLQMDGFELVGDSAQFDNGYFKILGRLSADIIKSGGFKISALEIETHLLGHPEIADCTVFGIPDVTWGQKVAAVLVLANPKVSIDLIALKQWCKERMAPYIVPSEWRIYSELPRNALGKELCLPATGQFVFDEEGRCVLVVSTSQKLTHTAHSQASRRGFCSIPNGKIEENSEPLITPVFQIATNHLNKVALKDRNGAHTYQEILRKSLLLAKQIQAKIGVNKTQERIVFLCPNDVTYVLAQWACWASGHIAVPLTTVHPPSLLTYYIQDSEASLAITTSDPANVELMASVASNLNSHLPLLVIDDSWHQSSTNAHTVTDKKPENIFSSVRVDTSPPSIDSSLMGLLSEFSMPASFYQQANAMILYTSGTTGKPKGVLLSHANIDSQVRSLITSWAWSPADVIVHTLPLYHTHGIVNALLCPLYVGARCIMLPKFDASAVWANLLGVNMSNSERPTVFMAVPTIYSKLIDEYQRKIAGNPKLKEYVKSTCSSKMRLMVSGSAPLPEPVFHQWASITGHKLLERYGMTEIGMALSNPIKGERRPGHVGLPIPGVRVRIAEFKTKSDGAKIYYDILAEGNHKATKVEPGKAGLPGELLVRGNSVFQGYWNKSEATEKEFTKDGWFKTGDIAQFNNGYYKILGRASADIIKSGGHKLSALQIETELLAHPQIVDCAVVGLPDPVWGQLVAAVLVSNEKSKLETDDLKSWCKKHATMAPYAIPTVWKVVDSMPRNAMGKVNKKDLISQIFHSPSSLCQRTVMDAVLIPLLLVLCFMASLSWSTNITEETSEGFYEETVVLKTKIGSLRGHKEVIDFKTSYYAFKGIRYAKPPSGANRFQPPEAEEPWNGIRNALHDGHLCPQFSIQTGQPVGNEDCLTLNVYTPSVRSSRAVMVFLHGGAFVMGGGSSYFFGPKLLMEQNIVLVTVQYRLGALGFLSTGDYRAPGNWALLDQLAALRWIKDHISTFGGDSNAVTLFGEDSGAASATFLGMSPLAEGLFHRIIALSGNAICGQYIQQKPKEATVELAKRLNCAEMGVLEMVDCLRSVPINELVVKSNDMYIFYSFPRWFAPVVDGIVIQADPEEMLIKGSFHHLPTLTGQTKDEGAFFYRLTLNTISSGRYDDSFIDQLPRLLPIMSELDRKLLPLSKAIRRKYFRNVDLDEENQFRPKYIEFLTDLLYTRCTDRYSRLLANHSVLTYRYLFEYRGQYSIVNLQGEIADFGVAQGDDLQYVFSDLWGKNLPMSPDDLKFSKNIFVPLLANFAKTGVPTPSVTEFISTAWAPFRITKRRLFRIGAKPVLDVDYRADATRFWNNEIPAILNSANKIASTDASRTPSMIKEEL</sequence>
<feature type="domain" description="AMP-dependent synthetase/ligase" evidence="4">
    <location>
        <begin position="54"/>
        <end position="406"/>
    </location>
</feature>
<feature type="domain" description="AMP-dependent synthetase/ligase" evidence="4">
    <location>
        <begin position="646"/>
        <end position="1070"/>
    </location>
</feature>
<dbReference type="Pfam" id="PF00501">
    <property type="entry name" value="AMP-binding"/>
    <property type="match status" value="2"/>
</dbReference>
<evidence type="ECO:0000259" key="3">
    <source>
        <dbReference type="Pfam" id="PF00135"/>
    </source>
</evidence>
<dbReference type="Gene3D" id="3.30.300.30">
    <property type="match status" value="2"/>
</dbReference>
<evidence type="ECO:0000256" key="2">
    <source>
        <dbReference type="ARBA" id="ARBA00023180"/>
    </source>
</evidence>
<dbReference type="InterPro" id="IPR000873">
    <property type="entry name" value="AMP-dep_synth/lig_dom"/>
</dbReference>
<evidence type="ECO:0000256" key="1">
    <source>
        <dbReference type="ARBA" id="ARBA00006432"/>
    </source>
</evidence>
<accession>A0A8J2RLY0</accession>
<feature type="domain" description="AMP-binding enzyme C-terminal" evidence="5">
    <location>
        <begin position="1122"/>
        <end position="1198"/>
    </location>
</feature>
<protein>
    <submittedName>
        <fullName evidence="6">Uncharacterized protein</fullName>
    </submittedName>
</protein>
<dbReference type="InterPro" id="IPR029058">
    <property type="entry name" value="AB_hydrolase_fold"/>
</dbReference>
<dbReference type="InterPro" id="IPR042099">
    <property type="entry name" value="ANL_N_sf"/>
</dbReference>
<dbReference type="OrthoDB" id="2962993at2759"/>
<keyword evidence="7" id="KW-1185">Reference proteome</keyword>
<dbReference type="Proteomes" id="UP000789390">
    <property type="component" value="Unassembled WGS sequence"/>
</dbReference>
<dbReference type="InterPro" id="IPR045851">
    <property type="entry name" value="AMP-bd_C_sf"/>
</dbReference>
<evidence type="ECO:0000313" key="6">
    <source>
        <dbReference type="EMBL" id="CAH0107037.1"/>
    </source>
</evidence>
<gene>
    <name evidence="6" type="ORF">DGAL_LOCUS10321</name>
</gene>
<keyword evidence="2" id="KW-0325">Glycoprotein</keyword>
<feature type="domain" description="AMP-binding enzyme C-terminal" evidence="5">
    <location>
        <begin position="506"/>
        <end position="582"/>
    </location>
</feature>